<evidence type="ECO:0000256" key="4">
    <source>
        <dbReference type="ARBA" id="ARBA00023136"/>
    </source>
</evidence>
<dbReference type="InterPro" id="IPR051328">
    <property type="entry name" value="T7SS_ABC-Transporter"/>
</dbReference>
<dbReference type="GO" id="GO:0016020">
    <property type="term" value="C:membrane"/>
    <property type="evidence" value="ECO:0007669"/>
    <property type="project" value="UniProtKB-SubCell"/>
</dbReference>
<evidence type="ECO:0000256" key="5">
    <source>
        <dbReference type="SAM" id="Phobius"/>
    </source>
</evidence>
<feature type="transmembrane region" description="Helical" evidence="5">
    <location>
        <begin position="529"/>
        <end position="551"/>
    </location>
</feature>
<keyword evidence="3 5" id="KW-1133">Transmembrane helix</keyword>
<dbReference type="Pfam" id="PF12698">
    <property type="entry name" value="ABC2_membrane_3"/>
    <property type="match status" value="2"/>
</dbReference>
<dbReference type="RefSeq" id="WP_125963850.1">
    <property type="nucleotide sequence ID" value="NZ_QXGM01000002.1"/>
</dbReference>
<dbReference type="GO" id="GO:0140359">
    <property type="term" value="F:ABC-type transporter activity"/>
    <property type="evidence" value="ECO:0007669"/>
    <property type="project" value="InterPro"/>
</dbReference>
<keyword evidence="8" id="KW-1185">Reference proteome</keyword>
<evidence type="ECO:0000256" key="3">
    <source>
        <dbReference type="ARBA" id="ARBA00022989"/>
    </source>
</evidence>
<dbReference type="PROSITE" id="PS50192">
    <property type="entry name" value="T_SNARE"/>
    <property type="match status" value="1"/>
</dbReference>
<evidence type="ECO:0000256" key="2">
    <source>
        <dbReference type="ARBA" id="ARBA00022692"/>
    </source>
</evidence>
<dbReference type="NCBIfam" id="TIGR03062">
    <property type="entry name" value="pip_yhgE_Cterm"/>
    <property type="match status" value="1"/>
</dbReference>
<dbReference type="PANTHER" id="PTHR43077">
    <property type="entry name" value="TRANSPORT PERMEASE YVFS-RELATED"/>
    <property type="match status" value="1"/>
</dbReference>
<evidence type="ECO:0000313" key="7">
    <source>
        <dbReference type="EMBL" id="RSX55187.1"/>
    </source>
</evidence>
<gene>
    <name evidence="7" type="ORF">D2E26_1241</name>
</gene>
<evidence type="ECO:0000256" key="1">
    <source>
        <dbReference type="ARBA" id="ARBA00004141"/>
    </source>
</evidence>
<dbReference type="PANTHER" id="PTHR43077:SF10">
    <property type="entry name" value="TRANSPORT PERMEASE PROTEIN"/>
    <property type="match status" value="1"/>
</dbReference>
<evidence type="ECO:0000313" key="8">
    <source>
        <dbReference type="Proteomes" id="UP000287609"/>
    </source>
</evidence>
<feature type="transmembrane region" description="Helical" evidence="5">
    <location>
        <begin position="633"/>
        <end position="658"/>
    </location>
</feature>
<feature type="transmembrane region" description="Helical" evidence="5">
    <location>
        <begin position="20"/>
        <end position="40"/>
    </location>
</feature>
<dbReference type="InterPro" id="IPR017500">
    <property type="entry name" value="Phage_infect_YhgE_N"/>
</dbReference>
<name>A0A430FQR7_9BIFI</name>
<feature type="transmembrane region" description="Helical" evidence="5">
    <location>
        <begin position="686"/>
        <end position="707"/>
    </location>
</feature>
<sequence>MSMMWRIFTGDVQRLSRNIVSIIITIGLIVIPGLFTWFNVSACWDPFANTKNLQFAIANEDEGYSSDLLPMKISVGSEIVNSLRANSQLDWTFTSADQAIDGTKSGKYYAAVVIPKHFSRDMMTFFDADAHHATLDYYDNEKTNALAPHLTGEGADEISATINQTFAKELVSSALSIATSLMNNLSKPEAQQRLSSFNQNIGMLSTTLSDASTALSTYQALTKTTQTLLDSSAKLMNGANDTASKSADALNNSKQGVQDLSSAMNTSANALTDALTNSTNAFSGLGDKVNGLFSDADKQAGDSANALRSIAKSVASQADSYQQLHDDLNALKPRLPERVQPVVASIVSRLESVIQLQRTLVDNLNSAAQDINSNVQVSQGKRDEINKLIDQAAGLLGGIKTDYSSSIKPDLSSMLDSFSSAGSLLASTATDLKGTFSDLDSTVDSADKQLDRANKTIGKASDALKQASTQLTSFQQKFSKALESGDLDTLRSLLGSDPSQLASMLSAPVKLDRHAVFPIDNFGASLTPFYTFLPLWVGALLLGVTLKPALSRKRRKALGPKLKPHQEFLGHYGIYAVLAMLQAVFDCGGTLIFLRLHVVHPWLFILAGVVSSLVYSFIIYTFILIFANVGKAICVLILIMQISGSGGAYPLSILPAFVSNVHPFLPVSYSVTMMRAAIAGLYNNDYWIAMGGLLCFVPPMLIIGLLLHKPLSKFNNWYVGKVESTKILT</sequence>
<dbReference type="InterPro" id="IPR017501">
    <property type="entry name" value="Phage_infect_YhgE_C"/>
</dbReference>
<feature type="transmembrane region" description="Helical" evidence="5">
    <location>
        <begin position="572"/>
        <end position="596"/>
    </location>
</feature>
<dbReference type="Proteomes" id="UP000287609">
    <property type="component" value="Unassembled WGS sequence"/>
</dbReference>
<protein>
    <submittedName>
        <fullName evidence="7">Phage infection protein</fullName>
    </submittedName>
</protein>
<feature type="transmembrane region" description="Helical" evidence="5">
    <location>
        <begin position="602"/>
        <end position="626"/>
    </location>
</feature>
<dbReference type="EMBL" id="QXGM01000002">
    <property type="protein sequence ID" value="RSX55187.1"/>
    <property type="molecule type" value="Genomic_DNA"/>
</dbReference>
<dbReference type="NCBIfam" id="TIGR03061">
    <property type="entry name" value="pip_yhgE_Nterm"/>
    <property type="match status" value="1"/>
</dbReference>
<accession>A0A430FQR7</accession>
<reference evidence="7 8" key="1">
    <citation type="submission" date="2018-09" db="EMBL/GenBank/DDBJ databases">
        <title>Characterization of the phylogenetic diversity of five novel species belonging to the genus Bifidobacterium.</title>
        <authorList>
            <person name="Lugli G.A."/>
            <person name="Duranti S."/>
            <person name="Milani C."/>
        </authorList>
    </citation>
    <scope>NUCLEOTIDE SEQUENCE [LARGE SCALE GENOMIC DNA]</scope>
    <source>
        <strain evidence="7 8">2036B</strain>
    </source>
</reference>
<feature type="domain" description="T-SNARE coiled-coil homology" evidence="6">
    <location>
        <begin position="412"/>
        <end position="474"/>
    </location>
</feature>
<dbReference type="OrthoDB" id="9811483at2"/>
<evidence type="ECO:0000259" key="6">
    <source>
        <dbReference type="PROSITE" id="PS50192"/>
    </source>
</evidence>
<comment type="caution">
    <text evidence="7">The sequence shown here is derived from an EMBL/GenBank/DDBJ whole genome shotgun (WGS) entry which is preliminary data.</text>
</comment>
<organism evidence="7 8">
    <name type="scientific">Bifidobacterium dolichotidis</name>
    <dbReference type="NCBI Taxonomy" id="2306976"/>
    <lineage>
        <taxon>Bacteria</taxon>
        <taxon>Bacillati</taxon>
        <taxon>Actinomycetota</taxon>
        <taxon>Actinomycetes</taxon>
        <taxon>Bifidobacteriales</taxon>
        <taxon>Bifidobacteriaceae</taxon>
        <taxon>Bifidobacterium</taxon>
    </lineage>
</organism>
<keyword evidence="2 5" id="KW-0812">Transmembrane</keyword>
<proteinExistence type="predicted"/>
<dbReference type="InterPro" id="IPR000727">
    <property type="entry name" value="T_SNARE_dom"/>
</dbReference>
<dbReference type="InterPro" id="IPR013525">
    <property type="entry name" value="ABC2_TM"/>
</dbReference>
<dbReference type="Gene3D" id="3.40.1710.10">
    <property type="entry name" value="abc type-2 transporter like domain"/>
    <property type="match status" value="1"/>
</dbReference>
<dbReference type="AlphaFoldDB" id="A0A430FQR7"/>
<keyword evidence="4 5" id="KW-0472">Membrane</keyword>
<comment type="subcellular location">
    <subcellularLocation>
        <location evidence="1">Membrane</location>
        <topology evidence="1">Multi-pass membrane protein</topology>
    </subcellularLocation>
</comment>